<dbReference type="GO" id="GO:0007156">
    <property type="term" value="P:homophilic cell adhesion via plasma membrane adhesion molecules"/>
    <property type="evidence" value="ECO:0007669"/>
    <property type="project" value="InterPro"/>
</dbReference>
<dbReference type="PRINTS" id="PR00205">
    <property type="entry name" value="CADHERIN"/>
</dbReference>
<feature type="domain" description="Cadherin" evidence="15">
    <location>
        <begin position="585"/>
        <end position="687"/>
    </location>
</feature>
<evidence type="ECO:0000256" key="11">
    <source>
        <dbReference type="ARBA" id="ARBA00023180"/>
    </source>
</evidence>
<keyword evidence="7 12" id="KW-0106">Calcium</keyword>
<dbReference type="GeneID" id="111118038"/>
<proteinExistence type="predicted"/>
<accession>A0A8B8CB99</accession>
<dbReference type="InterPro" id="IPR000922">
    <property type="entry name" value="Lectin_gal-bd_dom"/>
</dbReference>
<evidence type="ECO:0000256" key="10">
    <source>
        <dbReference type="ARBA" id="ARBA00023136"/>
    </source>
</evidence>
<sequence>MAFFVRTCLSLLFTICHIAAYKRPPTITADRSTVVVPENLGLNHRLLTITAIEPNNFKVNISAAGETNNIVTINQTQHGNTTTGEVLLKQKLDYETKSYYKLTFSALSSDQTIPSRELSVILFVTDFNDTPPKFSAPAYRLEINEDKQLSDKIEANISATDPDNGAGGVVSFSLKPAGQASALYNGTFDINSQTGQIELKQPLDYERLTFYQYTIVATDGGRPSLNSSASLLIMVKDVQDTPPIFQRLPYMTTISEDTHVGSVVGRVFAVDGDIGSSHPRTITYSLQNYPNKDNCHDYFKVNSSTGEISVSKAVDTDGGTIKDLNGPCILTVVASEVTTHPSNLSETSAVLIFSVQDVNDNTPTFSKNEWHGYVQEDVTDTIISIPGNLTVADFDQGENGIMDLSIFEVGGHVPFPGLVASPAVVYSEANVFIKLVNGFKFDYKVRTSLSLLVKAEDRGTPRRSSFCRLTVHVNETNRFYPVFTRSSFQFSLTENSMIGTIVAKIQATDLDSGKYGEIEYVLKGASNAFWINQTTGLIYTKSFLDREKQSVYYLTVEARDGGGKVSSASVKVDIIDVNDNRPIFMQPKYEFGITENSALMSGMDNISVHAVDYDDPLTSNSNVSYYILPRPDALDKHFAINNVTGSIRIVNPFQPDQISSALGGKLELAVVAYDHGLPSLTSTASVTAFFQSKLVIPSVATLCDCQNSTSLTTTTVPPYHAVDNFSGQSYVLCQGQEGFIQCEPGKVIRIFSAVYGRTTYDVCPSHHVGSMHCQSSSSTDHAKWSCNGYRRCSLFADSSVFGEPCTGINKYLEVSFHCVDQTIMNGIFG</sequence>
<keyword evidence="4" id="KW-0479">Metal-binding</keyword>
<evidence type="ECO:0000256" key="8">
    <source>
        <dbReference type="ARBA" id="ARBA00022889"/>
    </source>
</evidence>
<dbReference type="Pfam" id="PF00028">
    <property type="entry name" value="Cadherin"/>
    <property type="match status" value="3"/>
</dbReference>
<dbReference type="RefSeq" id="XP_022313032.1">
    <property type="nucleotide sequence ID" value="XM_022457324.1"/>
</dbReference>
<dbReference type="InterPro" id="IPR002126">
    <property type="entry name" value="Cadherin-like_dom"/>
</dbReference>
<reference evidence="17" key="1">
    <citation type="submission" date="2025-08" db="UniProtKB">
        <authorList>
            <consortium name="RefSeq"/>
        </authorList>
    </citation>
    <scope>IDENTIFICATION</scope>
    <source>
        <tissue evidence="17">Whole sample</tissue>
    </source>
</reference>
<dbReference type="SUPFAM" id="SSF49313">
    <property type="entry name" value="Cadherin-like"/>
    <property type="match status" value="6"/>
</dbReference>
<keyword evidence="3" id="KW-0812">Transmembrane</keyword>
<dbReference type="Proteomes" id="UP000694844">
    <property type="component" value="Chromosome 2"/>
</dbReference>
<evidence type="ECO:0000313" key="16">
    <source>
        <dbReference type="Proteomes" id="UP000694844"/>
    </source>
</evidence>
<evidence type="ECO:0000256" key="7">
    <source>
        <dbReference type="ARBA" id="ARBA00022837"/>
    </source>
</evidence>
<keyword evidence="2" id="KW-1003">Cell membrane</keyword>
<evidence type="ECO:0000313" key="17">
    <source>
        <dbReference type="RefSeq" id="XP_022313032.1"/>
    </source>
</evidence>
<dbReference type="GO" id="GO:0005886">
    <property type="term" value="C:plasma membrane"/>
    <property type="evidence" value="ECO:0007669"/>
    <property type="project" value="UniProtKB-SubCell"/>
</dbReference>
<dbReference type="PROSITE" id="PS50268">
    <property type="entry name" value="CADHERIN_2"/>
    <property type="match status" value="6"/>
</dbReference>
<feature type="domain" description="Cadherin" evidence="15">
    <location>
        <begin position="366"/>
        <end position="483"/>
    </location>
</feature>
<evidence type="ECO:0000256" key="6">
    <source>
        <dbReference type="ARBA" id="ARBA00022737"/>
    </source>
</evidence>
<keyword evidence="11" id="KW-0325">Glycoprotein</keyword>
<dbReference type="OrthoDB" id="6162222at2759"/>
<feature type="chain" id="PRO_5034372285" evidence="13">
    <location>
        <begin position="21"/>
        <end position="829"/>
    </location>
</feature>
<feature type="domain" description="SUEL-type lectin" evidence="14">
    <location>
        <begin position="732"/>
        <end position="819"/>
    </location>
</feature>
<comment type="subcellular location">
    <subcellularLocation>
        <location evidence="1">Cell membrane</location>
        <topology evidence="1">Single-pass type I membrane protein</topology>
    </subcellularLocation>
</comment>
<keyword evidence="16" id="KW-1185">Reference proteome</keyword>
<dbReference type="InterPro" id="IPR020894">
    <property type="entry name" value="Cadherin_CS"/>
</dbReference>
<dbReference type="CDD" id="cd11304">
    <property type="entry name" value="Cadherin_repeat"/>
    <property type="match status" value="6"/>
</dbReference>
<keyword evidence="6" id="KW-0677">Repeat</keyword>
<dbReference type="InterPro" id="IPR043159">
    <property type="entry name" value="Lectin_gal-bd_sf"/>
</dbReference>
<dbReference type="PROSITE" id="PS50228">
    <property type="entry name" value="SUEL_LECTIN"/>
    <property type="match status" value="1"/>
</dbReference>
<dbReference type="FunFam" id="2.60.40.60:FF:000123">
    <property type="entry name" value="Protocadherin beta 4"/>
    <property type="match status" value="1"/>
</dbReference>
<feature type="domain" description="Cadherin" evidence="15">
    <location>
        <begin position="484"/>
        <end position="584"/>
    </location>
</feature>
<name>A0A8B8CB99_CRAVI</name>
<evidence type="ECO:0000259" key="14">
    <source>
        <dbReference type="PROSITE" id="PS50228"/>
    </source>
</evidence>
<feature type="domain" description="Cadherin" evidence="15">
    <location>
        <begin position="28"/>
        <end position="134"/>
    </location>
</feature>
<evidence type="ECO:0000256" key="2">
    <source>
        <dbReference type="ARBA" id="ARBA00022475"/>
    </source>
</evidence>
<dbReference type="Gene3D" id="2.60.40.60">
    <property type="entry name" value="Cadherins"/>
    <property type="match status" value="6"/>
</dbReference>
<dbReference type="Pfam" id="PF02140">
    <property type="entry name" value="SUEL_Lectin"/>
    <property type="match status" value="1"/>
</dbReference>
<dbReference type="Gene3D" id="2.60.120.740">
    <property type="match status" value="1"/>
</dbReference>
<evidence type="ECO:0000256" key="3">
    <source>
        <dbReference type="ARBA" id="ARBA00022692"/>
    </source>
</evidence>
<evidence type="ECO:0000256" key="5">
    <source>
        <dbReference type="ARBA" id="ARBA00022729"/>
    </source>
</evidence>
<feature type="domain" description="Cadherin" evidence="15">
    <location>
        <begin position="246"/>
        <end position="365"/>
    </location>
</feature>
<feature type="signal peptide" evidence="13">
    <location>
        <begin position="1"/>
        <end position="20"/>
    </location>
</feature>
<keyword evidence="5 13" id="KW-0732">Signal</keyword>
<evidence type="ECO:0000256" key="13">
    <source>
        <dbReference type="SAM" id="SignalP"/>
    </source>
</evidence>
<dbReference type="PANTHER" id="PTHR24028">
    <property type="entry name" value="CADHERIN-87A"/>
    <property type="match status" value="1"/>
</dbReference>
<dbReference type="AlphaFoldDB" id="A0A8B8CB99"/>
<dbReference type="InterPro" id="IPR015919">
    <property type="entry name" value="Cadherin-like_sf"/>
</dbReference>
<keyword evidence="10" id="KW-0472">Membrane</keyword>
<dbReference type="InterPro" id="IPR050174">
    <property type="entry name" value="Protocadherin/Cadherin-CA"/>
</dbReference>
<dbReference type="PROSITE" id="PS00232">
    <property type="entry name" value="CADHERIN_1"/>
    <property type="match status" value="1"/>
</dbReference>
<keyword evidence="8" id="KW-0130">Cell adhesion</keyword>
<dbReference type="KEGG" id="cvn:111118038"/>
<dbReference type="PANTHER" id="PTHR24028:SF328">
    <property type="entry name" value="CADHERIN-3"/>
    <property type="match status" value="1"/>
</dbReference>
<evidence type="ECO:0000256" key="12">
    <source>
        <dbReference type="PROSITE-ProRule" id="PRU00043"/>
    </source>
</evidence>
<keyword evidence="9" id="KW-1133">Transmembrane helix</keyword>
<dbReference type="GO" id="GO:0005509">
    <property type="term" value="F:calcium ion binding"/>
    <property type="evidence" value="ECO:0007669"/>
    <property type="project" value="UniProtKB-UniRule"/>
</dbReference>
<dbReference type="SMART" id="SM00112">
    <property type="entry name" value="CA"/>
    <property type="match status" value="6"/>
</dbReference>
<organism evidence="16 17">
    <name type="scientific">Crassostrea virginica</name>
    <name type="common">Eastern oyster</name>
    <dbReference type="NCBI Taxonomy" id="6565"/>
    <lineage>
        <taxon>Eukaryota</taxon>
        <taxon>Metazoa</taxon>
        <taxon>Spiralia</taxon>
        <taxon>Lophotrochozoa</taxon>
        <taxon>Mollusca</taxon>
        <taxon>Bivalvia</taxon>
        <taxon>Autobranchia</taxon>
        <taxon>Pteriomorphia</taxon>
        <taxon>Ostreida</taxon>
        <taxon>Ostreoidea</taxon>
        <taxon>Ostreidae</taxon>
        <taxon>Crassostrea</taxon>
    </lineage>
</organism>
<evidence type="ECO:0000256" key="9">
    <source>
        <dbReference type="ARBA" id="ARBA00022989"/>
    </source>
</evidence>
<evidence type="ECO:0000256" key="4">
    <source>
        <dbReference type="ARBA" id="ARBA00022723"/>
    </source>
</evidence>
<dbReference type="CDD" id="cd22827">
    <property type="entry name" value="Gal_Rha_Lectin_SUL-I-like"/>
    <property type="match status" value="1"/>
</dbReference>
<dbReference type="FunFam" id="2.60.40.60:FF:000020">
    <property type="entry name" value="Dachsous cadherin-related 1b"/>
    <property type="match status" value="1"/>
</dbReference>
<gene>
    <name evidence="17" type="primary">LOC111118038</name>
</gene>
<evidence type="ECO:0000256" key="1">
    <source>
        <dbReference type="ARBA" id="ARBA00004251"/>
    </source>
</evidence>
<dbReference type="GO" id="GO:0030246">
    <property type="term" value="F:carbohydrate binding"/>
    <property type="evidence" value="ECO:0007669"/>
    <property type="project" value="InterPro"/>
</dbReference>
<feature type="domain" description="Cadherin" evidence="15">
    <location>
        <begin position="135"/>
        <end position="245"/>
    </location>
</feature>
<evidence type="ECO:0000259" key="15">
    <source>
        <dbReference type="PROSITE" id="PS50268"/>
    </source>
</evidence>
<protein>
    <submittedName>
        <fullName evidence="17">Protein dachsous-like</fullName>
    </submittedName>
</protein>